<evidence type="ECO:0000256" key="10">
    <source>
        <dbReference type="ARBA" id="ARBA00023114"/>
    </source>
</evidence>
<dbReference type="InterPro" id="IPR049712">
    <property type="entry name" value="Poly_export"/>
</dbReference>
<accession>A0A4Q9VCJ5</accession>
<dbReference type="AlphaFoldDB" id="A0A4Q9VCJ5"/>
<comment type="similarity">
    <text evidence="2">Belongs to the BexD/CtrA/VexA family.</text>
</comment>
<keyword evidence="11" id="KW-0472">Membrane</keyword>
<dbReference type="GO" id="GO:0015288">
    <property type="term" value="F:porin activity"/>
    <property type="evidence" value="ECO:0007669"/>
    <property type="project" value="UniProtKB-KW"/>
</dbReference>
<evidence type="ECO:0000256" key="7">
    <source>
        <dbReference type="ARBA" id="ARBA00022729"/>
    </source>
</evidence>
<keyword evidence="3" id="KW-0813">Transport</keyword>
<dbReference type="GO" id="GO:0046930">
    <property type="term" value="C:pore complex"/>
    <property type="evidence" value="ECO:0007669"/>
    <property type="project" value="UniProtKB-KW"/>
</dbReference>
<dbReference type="RefSeq" id="WP_131311968.1">
    <property type="nucleotide sequence ID" value="NZ_SJFN01000069.1"/>
</dbReference>
<evidence type="ECO:0000259" key="16">
    <source>
        <dbReference type="Pfam" id="PF22461"/>
    </source>
</evidence>
<evidence type="ECO:0000256" key="13">
    <source>
        <dbReference type="ARBA" id="ARBA00023237"/>
    </source>
</evidence>
<dbReference type="InterPro" id="IPR003715">
    <property type="entry name" value="Poly_export_N"/>
</dbReference>
<evidence type="ECO:0000313" key="17">
    <source>
        <dbReference type="EMBL" id="TBW32162.1"/>
    </source>
</evidence>
<keyword evidence="13" id="KW-0998">Cell outer membrane</keyword>
<evidence type="ECO:0000259" key="15">
    <source>
        <dbReference type="Pfam" id="PF02563"/>
    </source>
</evidence>
<keyword evidence="8" id="KW-0625">Polysaccharide transport</keyword>
<protein>
    <submittedName>
        <fullName evidence="17">Polysaccharide export protein</fullName>
    </submittedName>
</protein>
<gene>
    <name evidence="17" type="ORF">EYW49_22540</name>
</gene>
<proteinExistence type="inferred from homology"/>
<keyword evidence="5" id="KW-0762">Sugar transport</keyword>
<evidence type="ECO:0000256" key="12">
    <source>
        <dbReference type="ARBA" id="ARBA00023139"/>
    </source>
</evidence>
<reference evidence="17 18" key="1">
    <citation type="submission" date="2019-02" db="EMBL/GenBank/DDBJ databases">
        <title>Siculibacillus lacustris gen. nov., sp. nov., a new rosette-forming bacterium isolated from a freshwater crater lake (Lake St. Ana, Romania).</title>
        <authorList>
            <person name="Felfoldi T."/>
            <person name="Marton Z."/>
            <person name="Szabo A."/>
            <person name="Mentes A."/>
            <person name="Boka K."/>
            <person name="Marialigeti K."/>
            <person name="Mathe I."/>
            <person name="Koncz M."/>
            <person name="Schumann P."/>
            <person name="Toth E."/>
        </authorList>
    </citation>
    <scope>NUCLEOTIDE SEQUENCE [LARGE SCALE GENOMIC DNA]</scope>
    <source>
        <strain evidence="17 18">SA-279</strain>
    </source>
</reference>
<sequence>MQNQSRIPNLVVDGVGSRVLGEHHASRSSNLRRSASLACLSVAVFLGGCDVLSRDGPATRSIDAGATETVRAPDAAALFQYVLMDVDQAAIANFGLPTASSLYTTFGNDRGPAPQILVGVGDILQITVFESQSGGLFIPLEAGSRAGNFVTMPPQTVDRKGTITVPYAGEIQAVGRSIPDLQKAIEKALASRAIEPQVVITLGTQSSSQVSVIGDVNTASKVNVGPAGDRVLDVLAKANGIIHPGYETYVTVQRGTRKATVYFDTILADARENIFVKPADTIYVYREAHSFLAFGAVRASGRIEFGSTQISFAEAVGKAAGLDDARADPRDVYLYRTVSRERMAKANVPLDKFPVGQKEIPVIFKANLRDPASYFAAQKFQLADKDVVYVSNSGAYELYKFLTLLNNTSDTIANVPSNLATARNAGKSLGQ</sequence>
<keyword evidence="18" id="KW-1185">Reference proteome</keyword>
<dbReference type="GO" id="GO:0009279">
    <property type="term" value="C:cell outer membrane"/>
    <property type="evidence" value="ECO:0007669"/>
    <property type="project" value="UniProtKB-SubCell"/>
</dbReference>
<keyword evidence="7" id="KW-0732">Signal</keyword>
<dbReference type="PANTHER" id="PTHR33619">
    <property type="entry name" value="POLYSACCHARIDE EXPORT PROTEIN GFCE-RELATED"/>
    <property type="match status" value="1"/>
</dbReference>
<dbReference type="Gene3D" id="3.10.560.10">
    <property type="entry name" value="Outer membrane lipoprotein wza domain like"/>
    <property type="match status" value="2"/>
</dbReference>
<dbReference type="OrthoDB" id="7198507at2"/>
<evidence type="ECO:0000256" key="2">
    <source>
        <dbReference type="ARBA" id="ARBA00009450"/>
    </source>
</evidence>
<dbReference type="Pfam" id="PF22461">
    <property type="entry name" value="SLBB_2"/>
    <property type="match status" value="1"/>
</dbReference>
<evidence type="ECO:0000256" key="4">
    <source>
        <dbReference type="ARBA" id="ARBA00022452"/>
    </source>
</evidence>
<dbReference type="Gene3D" id="3.30.1950.10">
    <property type="entry name" value="wza like domain"/>
    <property type="match status" value="1"/>
</dbReference>
<dbReference type="GO" id="GO:0015159">
    <property type="term" value="F:polysaccharide transmembrane transporter activity"/>
    <property type="evidence" value="ECO:0007669"/>
    <property type="project" value="InterPro"/>
</dbReference>
<evidence type="ECO:0000256" key="1">
    <source>
        <dbReference type="ARBA" id="ARBA00004571"/>
    </source>
</evidence>
<dbReference type="InterPro" id="IPR054765">
    <property type="entry name" value="SLBB_dom"/>
</dbReference>
<keyword evidence="6" id="KW-0812">Transmembrane</keyword>
<name>A0A4Q9VCJ5_9HYPH</name>
<evidence type="ECO:0000256" key="9">
    <source>
        <dbReference type="ARBA" id="ARBA00023065"/>
    </source>
</evidence>
<evidence type="ECO:0000313" key="18">
    <source>
        <dbReference type="Proteomes" id="UP000292781"/>
    </source>
</evidence>
<feature type="domain" description="Polysaccharide export protein N-terminal" evidence="15">
    <location>
        <begin position="113"/>
        <end position="202"/>
    </location>
</feature>
<dbReference type="Proteomes" id="UP000292781">
    <property type="component" value="Unassembled WGS sequence"/>
</dbReference>
<comment type="caution">
    <text evidence="17">The sequence shown here is derived from an EMBL/GenBank/DDBJ whole genome shotgun (WGS) entry which is preliminary data.</text>
</comment>
<dbReference type="PANTHER" id="PTHR33619:SF3">
    <property type="entry name" value="POLYSACCHARIDE EXPORT PROTEIN GFCE-RELATED"/>
    <property type="match status" value="1"/>
</dbReference>
<evidence type="ECO:0000256" key="11">
    <source>
        <dbReference type="ARBA" id="ARBA00023136"/>
    </source>
</evidence>
<evidence type="ECO:0000256" key="5">
    <source>
        <dbReference type="ARBA" id="ARBA00022597"/>
    </source>
</evidence>
<evidence type="ECO:0000256" key="6">
    <source>
        <dbReference type="ARBA" id="ARBA00022692"/>
    </source>
</evidence>
<keyword evidence="12" id="KW-0564">Palmitate</keyword>
<organism evidence="17 18">
    <name type="scientific">Siculibacillus lacustris</name>
    <dbReference type="NCBI Taxonomy" id="1549641"/>
    <lineage>
        <taxon>Bacteria</taxon>
        <taxon>Pseudomonadati</taxon>
        <taxon>Pseudomonadota</taxon>
        <taxon>Alphaproteobacteria</taxon>
        <taxon>Hyphomicrobiales</taxon>
        <taxon>Ancalomicrobiaceae</taxon>
        <taxon>Siculibacillus</taxon>
    </lineage>
</organism>
<dbReference type="EMBL" id="SJFN01000069">
    <property type="protein sequence ID" value="TBW32162.1"/>
    <property type="molecule type" value="Genomic_DNA"/>
</dbReference>
<keyword evidence="4" id="KW-1134">Transmembrane beta strand</keyword>
<evidence type="ECO:0000256" key="3">
    <source>
        <dbReference type="ARBA" id="ARBA00022448"/>
    </source>
</evidence>
<evidence type="ECO:0000256" key="8">
    <source>
        <dbReference type="ARBA" id="ARBA00023047"/>
    </source>
</evidence>
<keyword evidence="10" id="KW-0626">Porin</keyword>
<keyword evidence="9" id="KW-0406">Ion transport</keyword>
<evidence type="ECO:0000256" key="14">
    <source>
        <dbReference type="ARBA" id="ARBA00023288"/>
    </source>
</evidence>
<feature type="domain" description="SLBB" evidence="16">
    <location>
        <begin position="294"/>
        <end position="390"/>
    </location>
</feature>
<comment type="subcellular location">
    <subcellularLocation>
        <location evidence="1">Cell outer membrane</location>
        <topology evidence="1">Multi-pass membrane protein</topology>
    </subcellularLocation>
</comment>
<keyword evidence="14" id="KW-0449">Lipoprotein</keyword>
<dbReference type="Pfam" id="PF02563">
    <property type="entry name" value="Poly_export"/>
    <property type="match status" value="1"/>
</dbReference>
<dbReference type="GO" id="GO:0006811">
    <property type="term" value="P:monoatomic ion transport"/>
    <property type="evidence" value="ECO:0007669"/>
    <property type="project" value="UniProtKB-KW"/>
</dbReference>